<reference evidence="2 3" key="1">
    <citation type="submission" date="2014-06" db="EMBL/GenBank/DDBJ databases">
        <title>The genome of the endonuclear symbiont Nucleicultrix amoebiphila.</title>
        <authorList>
            <person name="Schulz F."/>
            <person name="Horn M."/>
        </authorList>
    </citation>
    <scope>NUCLEOTIDE SEQUENCE [LARGE SCALE GENOMIC DNA]</scope>
    <source>
        <strain evidence="2 3">FS5</strain>
    </source>
</reference>
<evidence type="ECO:0000313" key="2">
    <source>
        <dbReference type="EMBL" id="ARN84556.1"/>
    </source>
</evidence>
<gene>
    <name evidence="2" type="ORF">GQ61_03645</name>
</gene>
<dbReference type="InterPro" id="IPR052514">
    <property type="entry name" value="SAM-dependent_MTase"/>
</dbReference>
<keyword evidence="3" id="KW-1185">Reference proteome</keyword>
<dbReference type="AlphaFoldDB" id="A0A1W6N452"/>
<name>A0A1W6N452_9PROT</name>
<proteinExistence type="predicted"/>
<feature type="domain" description="Methyltransferase FkbM" evidence="1">
    <location>
        <begin position="77"/>
        <end position="243"/>
    </location>
</feature>
<dbReference type="Gene3D" id="3.40.50.150">
    <property type="entry name" value="Vaccinia Virus protein VP39"/>
    <property type="match status" value="1"/>
</dbReference>
<sequence length="278" mass="31508">MNTKLKINLAKFCYQIIHWIRAIVNKNDQVVTKRQNIIWDLDLSEGIDFSIYILGAFEKATVNRYTDIVKEGDIVFDIGANCGSHTLPLAKLVGSKGKVFAFEPTDYAYKKLRRNIELNEELKSRINPLQVMIADHTMTHLVPEIYSSWPLKNKDALHPDHFGALKTTKGSSIETVDGFVKKHKLKKLDFIKLDVDGNEFSVLSGSQDTLARFKPKILLEIAPSCHSKEQFKGFLQILQNNKYEGLSIKTLKPLSLDYATLTQNIKFGSSINVLLQIP</sequence>
<dbReference type="EMBL" id="CP008743">
    <property type="protein sequence ID" value="ARN84556.1"/>
    <property type="molecule type" value="Genomic_DNA"/>
</dbReference>
<dbReference type="InterPro" id="IPR029063">
    <property type="entry name" value="SAM-dependent_MTases_sf"/>
</dbReference>
<dbReference type="PANTHER" id="PTHR34203">
    <property type="entry name" value="METHYLTRANSFERASE, FKBM FAMILY PROTEIN"/>
    <property type="match status" value="1"/>
</dbReference>
<evidence type="ECO:0000259" key="1">
    <source>
        <dbReference type="Pfam" id="PF05050"/>
    </source>
</evidence>
<dbReference type="Proteomes" id="UP000237351">
    <property type="component" value="Chromosome"/>
</dbReference>
<protein>
    <recommendedName>
        <fullName evidence="1">Methyltransferase FkbM domain-containing protein</fullName>
    </recommendedName>
</protein>
<dbReference type="RefSeq" id="WP_085783993.1">
    <property type="nucleotide sequence ID" value="NZ_CP008743.1"/>
</dbReference>
<dbReference type="Pfam" id="PF05050">
    <property type="entry name" value="Methyltransf_21"/>
    <property type="match status" value="1"/>
</dbReference>
<dbReference type="NCBIfam" id="TIGR01444">
    <property type="entry name" value="fkbM_fam"/>
    <property type="match status" value="1"/>
</dbReference>
<evidence type="ECO:0000313" key="3">
    <source>
        <dbReference type="Proteomes" id="UP000237351"/>
    </source>
</evidence>
<dbReference type="STRING" id="1414854.GQ61_03645"/>
<dbReference type="OrthoDB" id="9814604at2"/>
<dbReference type="KEGG" id="naf:GQ61_03645"/>
<dbReference type="PANTHER" id="PTHR34203:SF15">
    <property type="entry name" value="SLL1173 PROTEIN"/>
    <property type="match status" value="1"/>
</dbReference>
<accession>A0A1W6N452</accession>
<organism evidence="2 3">
    <name type="scientific">Candidatus Nucleicultrix amoebiphila FS5</name>
    <dbReference type="NCBI Taxonomy" id="1414854"/>
    <lineage>
        <taxon>Bacteria</taxon>
        <taxon>Pseudomonadati</taxon>
        <taxon>Pseudomonadota</taxon>
        <taxon>Alphaproteobacteria</taxon>
        <taxon>Holosporales</taxon>
        <taxon>Candidatus Nucleicultricaceae</taxon>
        <taxon>Candidatus Nucleicultrix</taxon>
    </lineage>
</organism>
<dbReference type="InterPro" id="IPR006342">
    <property type="entry name" value="FkbM_mtfrase"/>
</dbReference>
<dbReference type="SUPFAM" id="SSF53335">
    <property type="entry name" value="S-adenosyl-L-methionine-dependent methyltransferases"/>
    <property type="match status" value="1"/>
</dbReference>